<organism evidence="1 2">
    <name type="scientific">Lithocarpus litseifolius</name>
    <dbReference type="NCBI Taxonomy" id="425828"/>
    <lineage>
        <taxon>Eukaryota</taxon>
        <taxon>Viridiplantae</taxon>
        <taxon>Streptophyta</taxon>
        <taxon>Embryophyta</taxon>
        <taxon>Tracheophyta</taxon>
        <taxon>Spermatophyta</taxon>
        <taxon>Magnoliopsida</taxon>
        <taxon>eudicotyledons</taxon>
        <taxon>Gunneridae</taxon>
        <taxon>Pentapetalae</taxon>
        <taxon>rosids</taxon>
        <taxon>fabids</taxon>
        <taxon>Fagales</taxon>
        <taxon>Fagaceae</taxon>
        <taxon>Lithocarpus</taxon>
    </lineage>
</organism>
<protein>
    <submittedName>
        <fullName evidence="1">Uncharacterized protein</fullName>
    </submittedName>
</protein>
<proteinExistence type="predicted"/>
<gene>
    <name evidence="1" type="ORF">SO802_014770</name>
</gene>
<keyword evidence="2" id="KW-1185">Reference proteome</keyword>
<sequence>MDPHRAGPSIGDVLTRQAVHRSSLLWDAPLAGEEVPGVLTCRHREKGLLEGGLDPQIAAYITDAGLDGYFGSQI</sequence>
<name>A0AAW2CSH1_9ROSI</name>
<comment type="caution">
    <text evidence="1">The sequence shown here is derived from an EMBL/GenBank/DDBJ whole genome shotgun (WGS) entry which is preliminary data.</text>
</comment>
<dbReference type="AlphaFoldDB" id="A0AAW2CSH1"/>
<evidence type="ECO:0000313" key="1">
    <source>
        <dbReference type="EMBL" id="KAL0000989.1"/>
    </source>
</evidence>
<reference evidence="1 2" key="1">
    <citation type="submission" date="2024-01" db="EMBL/GenBank/DDBJ databases">
        <title>A telomere-to-telomere, gap-free genome of sweet tea (Lithocarpus litseifolius).</title>
        <authorList>
            <person name="Zhou J."/>
        </authorList>
    </citation>
    <scope>NUCLEOTIDE SEQUENCE [LARGE SCALE GENOMIC DNA]</scope>
    <source>
        <strain evidence="1">Zhou-2022a</strain>
        <tissue evidence="1">Leaf</tissue>
    </source>
</reference>
<dbReference type="EMBL" id="JAZDWU010000005">
    <property type="protein sequence ID" value="KAL0000989.1"/>
    <property type="molecule type" value="Genomic_DNA"/>
</dbReference>
<accession>A0AAW2CSH1</accession>
<dbReference type="Proteomes" id="UP001459277">
    <property type="component" value="Unassembled WGS sequence"/>
</dbReference>
<evidence type="ECO:0000313" key="2">
    <source>
        <dbReference type="Proteomes" id="UP001459277"/>
    </source>
</evidence>